<dbReference type="VEuPathDB" id="VectorBase:AMAM010194"/>
<dbReference type="EnsemblMetazoa" id="AMAM010194-RA">
    <property type="protein sequence ID" value="AMAM010194-PA"/>
    <property type="gene ID" value="AMAM010194"/>
</dbReference>
<evidence type="ECO:0000256" key="1">
    <source>
        <dbReference type="SAM" id="MobiDB-lite"/>
    </source>
</evidence>
<feature type="compositionally biased region" description="Acidic residues" evidence="1">
    <location>
        <begin position="152"/>
        <end position="161"/>
    </location>
</feature>
<sequence>ARRNNTFRLAKPTLTPLTVPDHPPPVGIVSPPPLPGIAPSPDTYASSLKAVGRVRSQTATGTITQKSPSNNTVRPSCSTSALCDNNGPRDLIAEYLAAKNRAATTFQQSTIPPPIFHMGQDRQHLIVLQDQKQRQIDELAYKHPILLMDSTEDDAEEERDGEWDQCKQEQVEDTGEEKNSGQESLIVPRPKMNAFQSIKEQGANQQDEGLSCRLVGKVNPNILKTWEQLFGGTSNACAHQRRPDRARGNGDGEDSITITATTNKTATTTTSTSGGSLALSSTIVSEGGSEMDDRQSCLLYCPQQQPYPYTLGDELFEFKVNRLEHPPDQSTSSRRAPSHVSSSTTCTTATARNSSDGVDFYDSIDAASTCLVPAADTVKDQEEKGTVGSYNDSAGGEALAELTSLDRKRLLWSIAIE</sequence>
<proteinExistence type="predicted"/>
<keyword evidence="3" id="KW-1185">Reference proteome</keyword>
<feature type="compositionally biased region" description="Low complexity" evidence="1">
    <location>
        <begin position="330"/>
        <end position="349"/>
    </location>
</feature>
<feature type="region of interest" description="Disordered" evidence="1">
    <location>
        <begin position="324"/>
        <end position="349"/>
    </location>
</feature>
<evidence type="ECO:0000313" key="3">
    <source>
        <dbReference type="Proteomes" id="UP000075901"/>
    </source>
</evidence>
<protein>
    <submittedName>
        <fullName evidence="2">Uncharacterized protein</fullName>
    </submittedName>
</protein>
<dbReference type="AlphaFoldDB" id="A0A182SNC6"/>
<dbReference type="Proteomes" id="UP000075901">
    <property type="component" value="Unassembled WGS sequence"/>
</dbReference>
<accession>A0A182SNC6</accession>
<feature type="region of interest" description="Disordered" evidence="1">
    <location>
        <begin position="152"/>
        <end position="189"/>
    </location>
</feature>
<evidence type="ECO:0000313" key="2">
    <source>
        <dbReference type="EnsemblMetazoa" id="AMAM010194-PA"/>
    </source>
</evidence>
<feature type="compositionally biased region" description="Basic and acidic residues" evidence="1">
    <location>
        <begin position="162"/>
        <end position="180"/>
    </location>
</feature>
<feature type="region of interest" description="Disordered" evidence="1">
    <location>
        <begin position="234"/>
        <end position="256"/>
    </location>
</feature>
<reference evidence="2" key="2">
    <citation type="submission" date="2020-05" db="UniProtKB">
        <authorList>
            <consortium name="EnsemblMetazoa"/>
        </authorList>
    </citation>
    <scope>IDENTIFICATION</scope>
    <source>
        <strain evidence="2">maculatus3</strain>
    </source>
</reference>
<reference evidence="3" key="1">
    <citation type="submission" date="2013-09" db="EMBL/GenBank/DDBJ databases">
        <title>The Genome Sequence of Anopheles maculatus species B.</title>
        <authorList>
            <consortium name="The Broad Institute Genomics Platform"/>
            <person name="Neafsey D.E."/>
            <person name="Besansky N."/>
            <person name="Howell P."/>
            <person name="Walton C."/>
            <person name="Young S.K."/>
            <person name="Zeng Q."/>
            <person name="Gargeya S."/>
            <person name="Fitzgerald M."/>
            <person name="Haas B."/>
            <person name="Abouelleil A."/>
            <person name="Allen A.W."/>
            <person name="Alvarado L."/>
            <person name="Arachchi H.M."/>
            <person name="Berlin A.M."/>
            <person name="Chapman S.B."/>
            <person name="Gainer-Dewar J."/>
            <person name="Goldberg J."/>
            <person name="Griggs A."/>
            <person name="Gujja S."/>
            <person name="Hansen M."/>
            <person name="Howarth C."/>
            <person name="Imamovic A."/>
            <person name="Ireland A."/>
            <person name="Larimer J."/>
            <person name="McCowan C."/>
            <person name="Murphy C."/>
            <person name="Pearson M."/>
            <person name="Poon T.W."/>
            <person name="Priest M."/>
            <person name="Roberts A."/>
            <person name="Saif S."/>
            <person name="Shea T."/>
            <person name="Sisk P."/>
            <person name="Sykes S."/>
            <person name="Wortman J."/>
            <person name="Nusbaum C."/>
            <person name="Birren B."/>
        </authorList>
    </citation>
    <scope>NUCLEOTIDE SEQUENCE [LARGE SCALE GENOMIC DNA]</scope>
    <source>
        <strain evidence="3">maculatus3</strain>
    </source>
</reference>
<organism evidence="2 3">
    <name type="scientific">Anopheles maculatus</name>
    <dbReference type="NCBI Taxonomy" id="74869"/>
    <lineage>
        <taxon>Eukaryota</taxon>
        <taxon>Metazoa</taxon>
        <taxon>Ecdysozoa</taxon>
        <taxon>Arthropoda</taxon>
        <taxon>Hexapoda</taxon>
        <taxon>Insecta</taxon>
        <taxon>Pterygota</taxon>
        <taxon>Neoptera</taxon>
        <taxon>Endopterygota</taxon>
        <taxon>Diptera</taxon>
        <taxon>Nematocera</taxon>
        <taxon>Culicoidea</taxon>
        <taxon>Culicidae</taxon>
        <taxon>Anophelinae</taxon>
        <taxon>Anopheles</taxon>
        <taxon>Anopheles maculatus group</taxon>
    </lineage>
</organism>
<name>A0A182SNC6_9DIPT</name>
<feature type="compositionally biased region" description="Basic and acidic residues" evidence="1">
    <location>
        <begin position="241"/>
        <end position="250"/>
    </location>
</feature>